<protein>
    <submittedName>
        <fullName evidence="2">Uncharacterized protein</fullName>
    </submittedName>
</protein>
<dbReference type="RefSeq" id="WP_147147916.1">
    <property type="nucleotide sequence ID" value="NZ_BKAJ01000030.1"/>
</dbReference>
<organism evidence="2 3">
    <name type="scientific">Reyranella soli</name>
    <dbReference type="NCBI Taxonomy" id="1230389"/>
    <lineage>
        <taxon>Bacteria</taxon>
        <taxon>Pseudomonadati</taxon>
        <taxon>Pseudomonadota</taxon>
        <taxon>Alphaproteobacteria</taxon>
        <taxon>Hyphomicrobiales</taxon>
        <taxon>Reyranellaceae</taxon>
        <taxon>Reyranella</taxon>
    </lineage>
</organism>
<feature type="chain" id="PRO_5021805217" evidence="1">
    <location>
        <begin position="23"/>
        <end position="189"/>
    </location>
</feature>
<dbReference type="OrthoDB" id="9845625at2"/>
<sequence length="189" mass="19642">MMSKFLCGFAVAASALMVADQAAGQDTPRWYGIDCSHSRITVPAGLKCSTTQNYAGGEHSWGGDAGGTFRGWMASGAGVFYYLVEATSLGAGLMESASLKQAIRSEMRDGNSLANFSSLGNRGGADYMTFTGGSGDACVGIRRYGPAQGAGYQWILYGVRCEPRGRPLTDAEIDGFIGGATYRGPSAAG</sequence>
<feature type="signal peptide" evidence="1">
    <location>
        <begin position="1"/>
        <end position="22"/>
    </location>
</feature>
<comment type="caution">
    <text evidence="2">The sequence shown here is derived from an EMBL/GenBank/DDBJ whole genome shotgun (WGS) entry which is preliminary data.</text>
</comment>
<evidence type="ECO:0000313" key="3">
    <source>
        <dbReference type="Proteomes" id="UP000321058"/>
    </source>
</evidence>
<evidence type="ECO:0000256" key="1">
    <source>
        <dbReference type="SAM" id="SignalP"/>
    </source>
</evidence>
<keyword evidence="3" id="KW-1185">Reference proteome</keyword>
<reference evidence="2 3" key="1">
    <citation type="submission" date="2019-07" db="EMBL/GenBank/DDBJ databases">
        <title>Whole genome shotgun sequence of Reyranella soli NBRC 108950.</title>
        <authorList>
            <person name="Hosoyama A."/>
            <person name="Uohara A."/>
            <person name="Ohji S."/>
            <person name="Ichikawa N."/>
        </authorList>
    </citation>
    <scope>NUCLEOTIDE SEQUENCE [LARGE SCALE GENOMIC DNA]</scope>
    <source>
        <strain evidence="2 3">NBRC 108950</strain>
    </source>
</reference>
<keyword evidence="1" id="KW-0732">Signal</keyword>
<name>A0A512N601_9HYPH</name>
<dbReference type="EMBL" id="BKAJ01000030">
    <property type="protein sequence ID" value="GEP54410.1"/>
    <property type="molecule type" value="Genomic_DNA"/>
</dbReference>
<proteinExistence type="predicted"/>
<evidence type="ECO:0000313" key="2">
    <source>
        <dbReference type="EMBL" id="GEP54410.1"/>
    </source>
</evidence>
<gene>
    <name evidence="2" type="ORF">RSO01_15760</name>
</gene>
<accession>A0A512N601</accession>
<dbReference type="AlphaFoldDB" id="A0A512N601"/>
<dbReference type="Proteomes" id="UP000321058">
    <property type="component" value="Unassembled WGS sequence"/>
</dbReference>